<proteinExistence type="predicted"/>
<dbReference type="OrthoDB" id="5401332at2759"/>
<feature type="compositionally biased region" description="Pro residues" evidence="1">
    <location>
        <begin position="312"/>
        <end position="337"/>
    </location>
</feature>
<keyword evidence="2" id="KW-0472">Membrane</keyword>
<dbReference type="PANTHER" id="PTHR40018">
    <property type="entry name" value="[PSI+] INDUCTION PROTEIN 2"/>
    <property type="match status" value="1"/>
</dbReference>
<evidence type="ECO:0000313" key="3">
    <source>
        <dbReference type="EMBL" id="OJD19001.1"/>
    </source>
</evidence>
<dbReference type="AlphaFoldDB" id="A0A1J9PRF9"/>
<evidence type="ECO:0000256" key="1">
    <source>
        <dbReference type="SAM" id="MobiDB-lite"/>
    </source>
</evidence>
<feature type="transmembrane region" description="Helical" evidence="2">
    <location>
        <begin position="41"/>
        <end position="62"/>
    </location>
</feature>
<keyword evidence="2" id="KW-1133">Transmembrane helix</keyword>
<reference evidence="3 4" key="1">
    <citation type="submission" date="2015-07" db="EMBL/GenBank/DDBJ databases">
        <title>Emmonsia species relationships and genome sequence.</title>
        <authorList>
            <consortium name="The Broad Institute Genomics Platform"/>
            <person name="Cuomo C.A."/>
            <person name="Munoz J.F."/>
            <person name="Imamovic A."/>
            <person name="Priest M.E."/>
            <person name="Young S."/>
            <person name="Clay O.K."/>
            <person name="McEwen J.G."/>
        </authorList>
    </citation>
    <scope>NUCLEOTIDE SEQUENCE [LARGE SCALE GENOMIC DNA]</scope>
    <source>
        <strain evidence="3 4">UAMH 9510</strain>
    </source>
</reference>
<comment type="caution">
    <text evidence="3">The sequence shown here is derived from an EMBL/GenBank/DDBJ whole genome shotgun (WGS) entry which is preliminary data.</text>
</comment>
<evidence type="ECO:0000313" key="4">
    <source>
        <dbReference type="Proteomes" id="UP000182235"/>
    </source>
</evidence>
<sequence>MAVMELTGFSPFRPDAILQSRDIRTTFSSWDSCMAKSYCKWPVIVGIVVGGIILLGAVWGIIACACCGYTCCKGCCACCSCCCPSSRKKSHDRTKYADEHSTYDSQNRHLSAGYQRPPAPPVYDSHHSNPTKFAQFDTAHPRTKANDDALPQMPTWDSATTRRVEDTSESYDVEMNRLDPTTGQSFKTHSFSRPVRVNNMHSNANGGKNYYDGGATSPGYPPSFDSYRGAENTSHIARSPSPGNHFAHTDAIGVATSHPTDHHQHHQQQQQQQLQQRSLSPSPVSPYPPYTEVPTTTTSIMPNAITTHTTMSPPPINPVEPPRRYPPTPIPHSPSPPTTRSYSPYPPPQPIPQLQHLRHSPTQSPTQQSPRRHQQQQGGPAYMAYSPSVPNTPPPPFSSTLGDYDQVLPGAQHGQYGTGTPQQEQGPPSVLQAGRTPGGANHSWREV</sequence>
<protein>
    <submittedName>
        <fullName evidence="3">Uncharacterized protein</fullName>
    </submittedName>
</protein>
<keyword evidence="4" id="KW-1185">Reference proteome</keyword>
<dbReference type="STRING" id="1447872.A0A1J9PRF9"/>
<gene>
    <name evidence="3" type="ORF">AJ78_01030</name>
</gene>
<dbReference type="GO" id="GO:0005886">
    <property type="term" value="C:plasma membrane"/>
    <property type="evidence" value="ECO:0007669"/>
    <property type="project" value="TreeGrafter"/>
</dbReference>
<accession>A0A1J9PRF9</accession>
<feature type="region of interest" description="Disordered" evidence="1">
    <location>
        <begin position="197"/>
        <end position="447"/>
    </location>
</feature>
<feature type="compositionally biased region" description="Low complexity" evidence="1">
    <location>
        <begin position="267"/>
        <end position="282"/>
    </location>
</feature>
<dbReference type="VEuPathDB" id="FungiDB:AJ78_01030"/>
<dbReference type="Proteomes" id="UP000182235">
    <property type="component" value="Unassembled WGS sequence"/>
</dbReference>
<dbReference type="EMBL" id="LGRN01000020">
    <property type="protein sequence ID" value="OJD19001.1"/>
    <property type="molecule type" value="Genomic_DNA"/>
</dbReference>
<evidence type="ECO:0000256" key="2">
    <source>
        <dbReference type="SAM" id="Phobius"/>
    </source>
</evidence>
<keyword evidence="2" id="KW-0812">Transmembrane</keyword>
<organism evidence="3 4">
    <name type="scientific">Emergomyces pasteurianus Ep9510</name>
    <dbReference type="NCBI Taxonomy" id="1447872"/>
    <lineage>
        <taxon>Eukaryota</taxon>
        <taxon>Fungi</taxon>
        <taxon>Dikarya</taxon>
        <taxon>Ascomycota</taxon>
        <taxon>Pezizomycotina</taxon>
        <taxon>Eurotiomycetes</taxon>
        <taxon>Eurotiomycetidae</taxon>
        <taxon>Onygenales</taxon>
        <taxon>Ajellomycetaceae</taxon>
        <taxon>Emergomyces</taxon>
    </lineage>
</organism>
<dbReference type="PANTHER" id="PTHR40018:SF1">
    <property type="entry name" value="[PSI+] INDUCTION PROTEIN 2"/>
    <property type="match status" value="1"/>
</dbReference>
<dbReference type="InterPro" id="IPR037504">
    <property type="entry name" value="PSI_induc_2"/>
</dbReference>
<dbReference type="GO" id="GO:0005935">
    <property type="term" value="C:cellular bud neck"/>
    <property type="evidence" value="ECO:0007669"/>
    <property type="project" value="TreeGrafter"/>
</dbReference>
<feature type="compositionally biased region" description="Polar residues" evidence="1">
    <location>
        <begin position="300"/>
        <end position="311"/>
    </location>
</feature>
<name>A0A1J9PRF9_9EURO</name>